<dbReference type="Proteomes" id="UP001222325">
    <property type="component" value="Unassembled WGS sequence"/>
</dbReference>
<organism evidence="2 3">
    <name type="scientific">Mycena belliarum</name>
    <dbReference type="NCBI Taxonomy" id="1033014"/>
    <lineage>
        <taxon>Eukaryota</taxon>
        <taxon>Fungi</taxon>
        <taxon>Dikarya</taxon>
        <taxon>Basidiomycota</taxon>
        <taxon>Agaricomycotina</taxon>
        <taxon>Agaricomycetes</taxon>
        <taxon>Agaricomycetidae</taxon>
        <taxon>Agaricales</taxon>
        <taxon>Marasmiineae</taxon>
        <taxon>Mycenaceae</taxon>
        <taxon>Mycena</taxon>
    </lineage>
</organism>
<evidence type="ECO:0000256" key="1">
    <source>
        <dbReference type="SAM" id="MobiDB-lite"/>
    </source>
</evidence>
<dbReference type="EMBL" id="JARJCN010000008">
    <property type="protein sequence ID" value="KAJ7098770.1"/>
    <property type="molecule type" value="Genomic_DNA"/>
</dbReference>
<feature type="region of interest" description="Disordered" evidence="1">
    <location>
        <begin position="354"/>
        <end position="380"/>
    </location>
</feature>
<proteinExistence type="predicted"/>
<comment type="caution">
    <text evidence="2">The sequence shown here is derived from an EMBL/GenBank/DDBJ whole genome shotgun (WGS) entry which is preliminary data.</text>
</comment>
<dbReference type="AlphaFoldDB" id="A0AAD6UDZ0"/>
<feature type="compositionally biased region" description="Basic and acidic residues" evidence="1">
    <location>
        <begin position="360"/>
        <end position="372"/>
    </location>
</feature>
<sequence length="380" mass="41204">MSRFSAEPPKRFIQLEICMPTGEGEDAAERTTQAVTLKIPLAVIVDVAVPTAALKYLAFVGGCILGAPGGLIDKDGQPVDLSRPIGPDDCLFRFSASISQIMPVKAQFVAETSSEVTTPSPRVLRFRDDVKARDKICLFTRVPVGQAARIIGHAEEECMSKTSVGRLQVGVNQAGGEDDTLDDIDDPRNGMFISSNLHTQEKEWAVIKTPNFALGTNDIQINRVPLDAATAAANGLTFPKDRRTAHWLTRDATVIGFPTSPGFQPLVSDAAFAENSNLPHESLLHYVYGCKAVSAWADKGWLQTWTKGVQERVREAAGEGSSFGGAGSKGGAGTPENYMDVAFDLVSRLWEHSPGQHSPVQHERNKELDHSIHTWQQSVT</sequence>
<protein>
    <recommendedName>
        <fullName evidence="4">HNH nuclease domain-containing protein</fullName>
    </recommendedName>
</protein>
<reference evidence="2" key="1">
    <citation type="submission" date="2023-03" db="EMBL/GenBank/DDBJ databases">
        <title>Massive genome expansion in bonnet fungi (Mycena s.s.) driven by repeated elements and novel gene families across ecological guilds.</title>
        <authorList>
            <consortium name="Lawrence Berkeley National Laboratory"/>
            <person name="Harder C.B."/>
            <person name="Miyauchi S."/>
            <person name="Viragh M."/>
            <person name="Kuo A."/>
            <person name="Thoen E."/>
            <person name="Andreopoulos B."/>
            <person name="Lu D."/>
            <person name="Skrede I."/>
            <person name="Drula E."/>
            <person name="Henrissat B."/>
            <person name="Morin E."/>
            <person name="Kohler A."/>
            <person name="Barry K."/>
            <person name="LaButti K."/>
            <person name="Morin E."/>
            <person name="Salamov A."/>
            <person name="Lipzen A."/>
            <person name="Mereny Z."/>
            <person name="Hegedus B."/>
            <person name="Baldrian P."/>
            <person name="Stursova M."/>
            <person name="Weitz H."/>
            <person name="Taylor A."/>
            <person name="Grigoriev I.V."/>
            <person name="Nagy L.G."/>
            <person name="Martin F."/>
            <person name="Kauserud H."/>
        </authorList>
    </citation>
    <scope>NUCLEOTIDE SEQUENCE</scope>
    <source>
        <strain evidence="2">CBHHK173m</strain>
    </source>
</reference>
<evidence type="ECO:0000313" key="3">
    <source>
        <dbReference type="Proteomes" id="UP001222325"/>
    </source>
</evidence>
<gene>
    <name evidence="2" type="ORF">B0H15DRAFT_590090</name>
</gene>
<evidence type="ECO:0000313" key="2">
    <source>
        <dbReference type="EMBL" id="KAJ7098770.1"/>
    </source>
</evidence>
<evidence type="ECO:0008006" key="4">
    <source>
        <dbReference type="Google" id="ProtNLM"/>
    </source>
</evidence>
<name>A0AAD6UDZ0_9AGAR</name>
<accession>A0AAD6UDZ0</accession>
<keyword evidence="3" id="KW-1185">Reference proteome</keyword>